<sequence>VSPHLTPVCVVCLTTCLLLTAELSYPKPSISLSPRMGVALGGAVTIQRWGRHQNVRFLLYKDGNLNVLQDVEPSGNVAEFPIRNVSWRDAGSYSCYYHSKLVVAGELPGSASPLPAPYSARPSGAGACARGKQAQGPP</sequence>
<dbReference type="Gene3D" id="2.60.40.10">
    <property type="entry name" value="Immunoglobulins"/>
    <property type="match status" value="1"/>
</dbReference>
<dbReference type="PANTHER" id="PTHR11738:SF186">
    <property type="entry name" value="OSTEOCLAST-ASSOCIATED IMMUNOGLOBULIN-LIKE RECEPTOR"/>
    <property type="match status" value="1"/>
</dbReference>
<dbReference type="FunFam" id="2.60.40.10:FF:000049">
    <property type="entry name" value="Leukocyte immunoglobulin-like receptor subfamily B member 1"/>
    <property type="match status" value="1"/>
</dbReference>
<organism evidence="6 7">
    <name type="scientific">Terrapene triunguis</name>
    <name type="common">Three-toed box turtle</name>
    <dbReference type="NCBI Taxonomy" id="2587831"/>
    <lineage>
        <taxon>Eukaryota</taxon>
        <taxon>Metazoa</taxon>
        <taxon>Chordata</taxon>
        <taxon>Craniata</taxon>
        <taxon>Vertebrata</taxon>
        <taxon>Euteleostomi</taxon>
        <taxon>Archelosauria</taxon>
        <taxon>Testudinata</taxon>
        <taxon>Testudines</taxon>
        <taxon>Cryptodira</taxon>
        <taxon>Durocryptodira</taxon>
        <taxon>Testudinoidea</taxon>
        <taxon>Emydidae</taxon>
        <taxon>Terrapene</taxon>
    </lineage>
</organism>
<dbReference type="PANTHER" id="PTHR11738">
    <property type="entry name" value="MHC CLASS I NK CELL RECEPTOR"/>
    <property type="match status" value="1"/>
</dbReference>
<dbReference type="Proteomes" id="UP000472274">
    <property type="component" value="Unplaced"/>
</dbReference>
<evidence type="ECO:0000256" key="5">
    <source>
        <dbReference type="SAM" id="SignalP"/>
    </source>
</evidence>
<accession>A0A674IYF8</accession>
<evidence type="ECO:0000313" key="7">
    <source>
        <dbReference type="Proteomes" id="UP000472274"/>
    </source>
</evidence>
<dbReference type="InterPro" id="IPR013783">
    <property type="entry name" value="Ig-like_fold"/>
</dbReference>
<dbReference type="SUPFAM" id="SSF48726">
    <property type="entry name" value="Immunoglobulin"/>
    <property type="match status" value="1"/>
</dbReference>
<proteinExistence type="predicted"/>
<evidence type="ECO:0000256" key="2">
    <source>
        <dbReference type="ARBA" id="ARBA00023157"/>
    </source>
</evidence>
<evidence type="ECO:0000256" key="4">
    <source>
        <dbReference type="SAM" id="MobiDB-lite"/>
    </source>
</evidence>
<dbReference type="GeneTree" id="ENSGT00990000204852"/>
<evidence type="ECO:0000256" key="3">
    <source>
        <dbReference type="ARBA" id="ARBA00023319"/>
    </source>
</evidence>
<evidence type="ECO:0008006" key="8">
    <source>
        <dbReference type="Google" id="ProtNLM"/>
    </source>
</evidence>
<feature type="signal peptide" evidence="5">
    <location>
        <begin position="1"/>
        <end position="21"/>
    </location>
</feature>
<dbReference type="AlphaFoldDB" id="A0A674IYF8"/>
<keyword evidence="1 5" id="KW-0732">Signal</keyword>
<dbReference type="InterPro" id="IPR050412">
    <property type="entry name" value="Ig-like_Receptors_ImmuneReg"/>
</dbReference>
<feature type="region of interest" description="Disordered" evidence="4">
    <location>
        <begin position="114"/>
        <end position="138"/>
    </location>
</feature>
<dbReference type="InterPro" id="IPR036179">
    <property type="entry name" value="Ig-like_dom_sf"/>
</dbReference>
<evidence type="ECO:0000256" key="1">
    <source>
        <dbReference type="ARBA" id="ARBA00022729"/>
    </source>
</evidence>
<reference evidence="6" key="2">
    <citation type="submission" date="2025-09" db="UniProtKB">
        <authorList>
            <consortium name="Ensembl"/>
        </authorList>
    </citation>
    <scope>IDENTIFICATION</scope>
</reference>
<protein>
    <recommendedName>
        <fullName evidence="8">Ig-like domain-containing protein</fullName>
    </recommendedName>
</protein>
<evidence type="ECO:0000313" key="6">
    <source>
        <dbReference type="Ensembl" id="ENSTMTP00000014025.1"/>
    </source>
</evidence>
<reference evidence="6" key="1">
    <citation type="submission" date="2025-08" db="UniProtKB">
        <authorList>
            <consortium name="Ensembl"/>
        </authorList>
    </citation>
    <scope>IDENTIFICATION</scope>
</reference>
<keyword evidence="3" id="KW-0393">Immunoglobulin domain</keyword>
<keyword evidence="7" id="KW-1185">Reference proteome</keyword>
<keyword evidence="2" id="KW-1015">Disulfide bond</keyword>
<dbReference type="GO" id="GO:0002764">
    <property type="term" value="P:immune response-regulating signaling pathway"/>
    <property type="evidence" value="ECO:0007669"/>
    <property type="project" value="TreeGrafter"/>
</dbReference>
<dbReference type="InParanoid" id="A0A674IYF8"/>
<dbReference type="Ensembl" id="ENSTMTT00000014506.1">
    <property type="protein sequence ID" value="ENSTMTP00000014025.1"/>
    <property type="gene ID" value="ENSTMTG00000010207.1"/>
</dbReference>
<feature type="chain" id="PRO_5025413102" description="Ig-like domain-containing protein" evidence="5">
    <location>
        <begin position="22"/>
        <end position="138"/>
    </location>
</feature>
<name>A0A674IYF8_9SAUR</name>